<accession>A0A246FI23</accession>
<feature type="domain" description="Ig-like" evidence="2">
    <location>
        <begin position="563"/>
        <end position="639"/>
    </location>
</feature>
<dbReference type="InterPro" id="IPR013783">
    <property type="entry name" value="Ig-like_fold"/>
</dbReference>
<organism evidence="3 4">
    <name type="scientific">Hymenobacter amundsenii</name>
    <dbReference type="NCBI Taxonomy" id="2006685"/>
    <lineage>
        <taxon>Bacteria</taxon>
        <taxon>Pseudomonadati</taxon>
        <taxon>Bacteroidota</taxon>
        <taxon>Cytophagia</taxon>
        <taxon>Cytophagales</taxon>
        <taxon>Hymenobacteraceae</taxon>
        <taxon>Hymenobacter</taxon>
    </lineage>
</organism>
<dbReference type="Gene3D" id="2.60.40.10">
    <property type="entry name" value="Immunoglobulins"/>
    <property type="match status" value="1"/>
</dbReference>
<feature type="domain" description="Secretion system C-terminal sorting" evidence="1">
    <location>
        <begin position="835"/>
        <end position="910"/>
    </location>
</feature>
<dbReference type="EMBL" id="NIRR01000030">
    <property type="protein sequence ID" value="OWP62187.1"/>
    <property type="molecule type" value="Genomic_DNA"/>
</dbReference>
<dbReference type="InterPro" id="IPR044023">
    <property type="entry name" value="Ig_7"/>
</dbReference>
<evidence type="ECO:0008006" key="5">
    <source>
        <dbReference type="Google" id="ProtNLM"/>
    </source>
</evidence>
<name>A0A246FI23_9BACT</name>
<dbReference type="AlphaFoldDB" id="A0A246FI23"/>
<comment type="caution">
    <text evidence="3">The sequence shown here is derived from an EMBL/GenBank/DDBJ whole genome shotgun (WGS) entry which is preliminary data.</text>
</comment>
<feature type="domain" description="Ig-like" evidence="2">
    <location>
        <begin position="642"/>
        <end position="719"/>
    </location>
</feature>
<dbReference type="Pfam" id="PF18962">
    <property type="entry name" value="Por_Secre_tail"/>
    <property type="match status" value="1"/>
</dbReference>
<dbReference type="Pfam" id="PF19081">
    <property type="entry name" value="Ig_7"/>
    <property type="match status" value="2"/>
</dbReference>
<protein>
    <recommendedName>
        <fullName evidence="5">Secretion system C-terminal sorting domain-containing protein</fullName>
    </recommendedName>
</protein>
<proteinExistence type="predicted"/>
<dbReference type="NCBIfam" id="TIGR04183">
    <property type="entry name" value="Por_Secre_tail"/>
    <property type="match status" value="1"/>
</dbReference>
<dbReference type="InterPro" id="IPR026444">
    <property type="entry name" value="Secre_tail"/>
</dbReference>
<evidence type="ECO:0000259" key="1">
    <source>
        <dbReference type="Pfam" id="PF18962"/>
    </source>
</evidence>
<reference evidence="3 4" key="1">
    <citation type="submission" date="2017-06" db="EMBL/GenBank/DDBJ databases">
        <title>Hymenobacter amundsenii sp. nov. isolated from regoliths in Antarctica.</title>
        <authorList>
            <person name="Sedlacek I."/>
            <person name="Kralova S."/>
            <person name="Pantucek R."/>
            <person name="Svec P."/>
            <person name="Holochova P."/>
            <person name="Stankova E."/>
            <person name="Vrbovska V."/>
            <person name="Busse H.-J."/>
        </authorList>
    </citation>
    <scope>NUCLEOTIDE SEQUENCE [LARGE SCALE GENOMIC DNA]</scope>
    <source>
        <strain evidence="3 4">CCM 8682</strain>
    </source>
</reference>
<dbReference type="OrthoDB" id="868923at2"/>
<gene>
    <name evidence="3" type="ORF">CDA63_15305</name>
</gene>
<sequence>MALRDTRNKILAWPLSYFFPGPGLHNSGIAPDCSRQAAQQPSAKGFDIHQKPTCTTMKTIFHTLSAFLTLQFSDTARRALTLLTALILLNSPAFAQSVPAGVAPVPIPAPTRTGTTGFAIDGDLIAYFPSIGASIFGAAGDWLPAADGKGGVLTASGGVPTTADPTRVFHSIDAYDKTDKNFAGGSKIDSNPNGVGWVTGGTTPSKDDINNVLVYISEATNGDIWAIMGADRKTKEGNSFIAFQFLQKTLTRNTTGNTAKVGFTSAGVNGGRTVGDIQVTAEFVNGGTTPNLYYEEWKQVGVNAYDWVSISNPPDGAAFGRTNGVTLTGLPYDAFNGTSYEPNLFAEVAVNITEVYKNVETTCVGKISTLWVVTKSSQSSSANMTDFVDPIQLDLKLNVTADAGLDKAICQGGSTQIGPEVDDGADYTYSWSPATGLSSTSVAQPTASPTTTTTYTVSVTKKGTSCTQTDAVKVTVNPNPLAPGVANKTVCATAGSSTTLAAQVTLSANASLVFTDVNGVVLTSQPTTQSTAIAGKFVYYVRQQLGECLSPVASFFIEVNATPDAPQVANVSYCQNEAAVALTATGTGLKWYTYNGTSYTLLGGAPTPSTSTVGTISYYVSQTTTGCEGPRAKIDVIVNALPAAPGVANVTYCQNEAAVALTATGTGLKWYTLSGSTYTLLEGGAPTPSTSTVGTISYYVSQTTTGCEGPRAKIDVIVNALPAAPQVQILRPDLCTTLTSSLALVVTNAENGVTYTLTQPNLSPPATPLEVKVPLTGTPEVIFRNLVAGGGYHVTATKGTCTSGEANCPAARTAGESVKAAQTSADQLSSLQTAVYPNPTGREATINFRVPSSGRVVIQVYNSLGMVVDTLYDGVAQAGENHSVVFNGSALPSGTYIYRVITSGKTLTNRISLSK</sequence>
<dbReference type="Proteomes" id="UP000197277">
    <property type="component" value="Unassembled WGS sequence"/>
</dbReference>
<evidence type="ECO:0000313" key="4">
    <source>
        <dbReference type="Proteomes" id="UP000197277"/>
    </source>
</evidence>
<dbReference type="Gene3D" id="2.60.40.4070">
    <property type="match status" value="1"/>
</dbReference>
<evidence type="ECO:0000313" key="3">
    <source>
        <dbReference type="EMBL" id="OWP62187.1"/>
    </source>
</evidence>
<keyword evidence="4" id="KW-1185">Reference proteome</keyword>
<evidence type="ECO:0000259" key="2">
    <source>
        <dbReference type="Pfam" id="PF19081"/>
    </source>
</evidence>